<proteinExistence type="inferred from homology"/>
<dbReference type="EMBL" id="LCMV01000025">
    <property type="protein sequence ID" value="KKU43446.1"/>
    <property type="molecule type" value="Genomic_DNA"/>
</dbReference>
<dbReference type="InterPro" id="IPR029072">
    <property type="entry name" value="YebC-like"/>
</dbReference>
<evidence type="ECO:0000256" key="6">
    <source>
        <dbReference type="HAMAP-Rule" id="MF_00693"/>
    </source>
</evidence>
<dbReference type="InterPro" id="IPR002876">
    <property type="entry name" value="Transcrip_reg_TACO1-like"/>
</dbReference>
<evidence type="ECO:0000256" key="1">
    <source>
        <dbReference type="ARBA" id="ARBA00008724"/>
    </source>
</evidence>
<evidence type="ECO:0000256" key="2">
    <source>
        <dbReference type="ARBA" id="ARBA00022490"/>
    </source>
</evidence>
<keyword evidence="2 6" id="KW-0963">Cytoplasm</keyword>
<feature type="domain" description="TACO1/YebC-like N-terminal" evidence="8">
    <location>
        <begin position="5"/>
        <end position="74"/>
    </location>
</feature>
<evidence type="ECO:0000259" key="7">
    <source>
        <dbReference type="Pfam" id="PF01709"/>
    </source>
</evidence>
<protein>
    <recommendedName>
        <fullName evidence="6">Probable transcriptional regulatory protein UX60_C0025G0001</fullName>
    </recommendedName>
</protein>
<dbReference type="GO" id="GO:0006355">
    <property type="term" value="P:regulation of DNA-templated transcription"/>
    <property type="evidence" value="ECO:0007669"/>
    <property type="project" value="UniProtKB-UniRule"/>
</dbReference>
<dbReference type="InterPro" id="IPR049083">
    <property type="entry name" value="TACO1_YebC_N"/>
</dbReference>
<comment type="similarity">
    <text evidence="1 6">Belongs to the TACO1 family.</text>
</comment>
<dbReference type="GO" id="GO:0003677">
    <property type="term" value="F:DNA binding"/>
    <property type="evidence" value="ECO:0007669"/>
    <property type="project" value="UniProtKB-UniRule"/>
</dbReference>
<accession>A0A0G1QEJ1</accession>
<evidence type="ECO:0000256" key="3">
    <source>
        <dbReference type="ARBA" id="ARBA00023015"/>
    </source>
</evidence>
<evidence type="ECO:0000313" key="9">
    <source>
        <dbReference type="EMBL" id="KKU43446.1"/>
    </source>
</evidence>
<keyword evidence="5 6" id="KW-0804">Transcription</keyword>
<dbReference type="NCBIfam" id="NF009044">
    <property type="entry name" value="PRK12378.1"/>
    <property type="match status" value="1"/>
</dbReference>
<dbReference type="Proteomes" id="UP000034487">
    <property type="component" value="Unassembled WGS sequence"/>
</dbReference>
<dbReference type="NCBIfam" id="NF001030">
    <property type="entry name" value="PRK00110.1"/>
    <property type="match status" value="1"/>
</dbReference>
<dbReference type="GO" id="GO:0005829">
    <property type="term" value="C:cytosol"/>
    <property type="evidence" value="ECO:0007669"/>
    <property type="project" value="TreeGrafter"/>
</dbReference>
<evidence type="ECO:0000313" key="10">
    <source>
        <dbReference type="Proteomes" id="UP000034487"/>
    </source>
</evidence>
<dbReference type="PANTHER" id="PTHR12532">
    <property type="entry name" value="TRANSLATIONAL ACTIVATOR OF CYTOCHROME C OXIDASE 1"/>
    <property type="match status" value="1"/>
</dbReference>
<dbReference type="NCBIfam" id="TIGR01033">
    <property type="entry name" value="YebC/PmpR family DNA-binding transcriptional regulator"/>
    <property type="match status" value="1"/>
</dbReference>
<dbReference type="Pfam" id="PF01709">
    <property type="entry name" value="Transcrip_reg"/>
    <property type="match status" value="1"/>
</dbReference>
<keyword evidence="3 6" id="KW-0805">Transcription regulation</keyword>
<dbReference type="FunFam" id="1.10.10.200:FF:000002">
    <property type="entry name" value="Probable transcriptional regulatory protein CLM62_37755"/>
    <property type="match status" value="1"/>
</dbReference>
<feature type="domain" description="TACO1/YebC-like second and third" evidence="7">
    <location>
        <begin position="80"/>
        <end position="234"/>
    </location>
</feature>
<reference evidence="9 10" key="1">
    <citation type="journal article" date="2015" name="Nature">
        <title>rRNA introns, odd ribosomes, and small enigmatic genomes across a large radiation of phyla.</title>
        <authorList>
            <person name="Brown C.T."/>
            <person name="Hug L.A."/>
            <person name="Thomas B.C."/>
            <person name="Sharon I."/>
            <person name="Castelle C.J."/>
            <person name="Singh A."/>
            <person name="Wilkins M.J."/>
            <person name="Williams K.H."/>
            <person name="Banfield J.F."/>
        </authorList>
    </citation>
    <scope>NUCLEOTIDE SEQUENCE [LARGE SCALE GENOMIC DNA]</scope>
</reference>
<dbReference type="HAMAP" id="MF_00693">
    <property type="entry name" value="Transcrip_reg_TACO1"/>
    <property type="match status" value="1"/>
</dbReference>
<dbReference type="AlphaFoldDB" id="A0A0G1QEJ1"/>
<evidence type="ECO:0000259" key="8">
    <source>
        <dbReference type="Pfam" id="PF20772"/>
    </source>
</evidence>
<dbReference type="SUPFAM" id="SSF75625">
    <property type="entry name" value="YebC-like"/>
    <property type="match status" value="1"/>
</dbReference>
<dbReference type="Gene3D" id="1.10.10.200">
    <property type="match status" value="1"/>
</dbReference>
<dbReference type="PANTHER" id="PTHR12532:SF6">
    <property type="entry name" value="TRANSCRIPTIONAL REGULATORY PROTEIN YEBC-RELATED"/>
    <property type="match status" value="1"/>
</dbReference>
<comment type="subcellular location">
    <subcellularLocation>
        <location evidence="6">Cytoplasm</location>
    </subcellularLocation>
</comment>
<name>A0A0G1QEJ1_9BACT</name>
<dbReference type="InterPro" id="IPR017856">
    <property type="entry name" value="Integrase-like_N"/>
</dbReference>
<dbReference type="InterPro" id="IPR026564">
    <property type="entry name" value="Transcrip_reg_TACO1-like_dom3"/>
</dbReference>
<organism evidence="9 10">
    <name type="scientific">Berkelbacteria bacterium GW2011_GWA2_46_7</name>
    <dbReference type="NCBI Taxonomy" id="1618335"/>
    <lineage>
        <taxon>Bacteria</taxon>
        <taxon>Candidatus Berkelbacteria</taxon>
    </lineage>
</organism>
<gene>
    <name evidence="9" type="ORF">UX60_C0025G0001</name>
</gene>
<comment type="caution">
    <text evidence="9">The sequence shown here is derived from an EMBL/GenBank/DDBJ whole genome shotgun (WGS) entry which is preliminary data.</text>
</comment>
<sequence length="242" mass="26246">MSGHSKWSSIKHQKGAADAKRGAVFSKLSRAITVAARHGTDPNMNFQLRLAIDQAHGANVPKDNIERAIDKAKGSDAAKLEEIVFEAYGPGGTGFLIEAATDNHNRSTGDIRAILNKHGGKLAESGSVGYLFKRRGQIVLENVNAENAELAAIDAGAQDVEADNREVFVYTDPKELEHVRRRLADAEFASNNVSFEYHPTATVPITDEKLAEKIIKLATALDDLDDITKVSSNFEIPENLIG</sequence>
<keyword evidence="4 6" id="KW-0238">DNA-binding</keyword>
<dbReference type="InterPro" id="IPR048300">
    <property type="entry name" value="TACO1_YebC-like_2nd/3rd_dom"/>
</dbReference>
<dbReference type="Pfam" id="PF20772">
    <property type="entry name" value="TACO1_YebC_N"/>
    <property type="match status" value="1"/>
</dbReference>
<evidence type="ECO:0000256" key="5">
    <source>
        <dbReference type="ARBA" id="ARBA00023163"/>
    </source>
</evidence>
<dbReference type="Gene3D" id="3.30.70.980">
    <property type="match status" value="2"/>
</dbReference>
<evidence type="ECO:0000256" key="4">
    <source>
        <dbReference type="ARBA" id="ARBA00023125"/>
    </source>
</evidence>